<dbReference type="Proteomes" id="UP000288052">
    <property type="component" value="Unassembled WGS sequence"/>
</dbReference>
<protein>
    <submittedName>
        <fullName evidence="1">Uncharacterized protein</fullName>
    </submittedName>
</protein>
<keyword evidence="2" id="KW-1185">Reference proteome</keyword>
<reference evidence="1 2" key="1">
    <citation type="submission" date="2018-09" db="EMBL/GenBank/DDBJ databases">
        <title>Characterization of the phylogenetic diversity of five novel species belonging to the genus Bifidobacterium.</title>
        <authorList>
            <person name="Lugli G.A."/>
            <person name="Duranti S."/>
            <person name="Milani C."/>
        </authorList>
    </citation>
    <scope>NUCLEOTIDE SEQUENCE [LARGE SCALE GENOMIC DNA]</scope>
    <source>
        <strain evidence="1 2">2020B</strain>
    </source>
</reference>
<dbReference type="AlphaFoldDB" id="A0A430F6Q5"/>
<name>A0A430F6Q5_9BIFI</name>
<sequence length="54" mass="5593">MAYADVNADAYSYSGADTGAVGARLQIYTYPASAFMAIPSVVDNHAACINSVDC</sequence>
<organism evidence="1 2">
    <name type="scientific">Bifidobacterium castoris</name>
    <dbReference type="NCBI Taxonomy" id="2306972"/>
    <lineage>
        <taxon>Bacteria</taxon>
        <taxon>Bacillati</taxon>
        <taxon>Actinomycetota</taxon>
        <taxon>Actinomycetes</taxon>
        <taxon>Bifidobacteriales</taxon>
        <taxon>Bifidobacteriaceae</taxon>
        <taxon>Bifidobacterium</taxon>
    </lineage>
</organism>
<evidence type="ECO:0000313" key="2">
    <source>
        <dbReference type="Proteomes" id="UP000288052"/>
    </source>
</evidence>
<proteinExistence type="predicted"/>
<gene>
    <name evidence="1" type="ORF">D2E22_1323</name>
</gene>
<comment type="caution">
    <text evidence="1">The sequence shown here is derived from an EMBL/GenBank/DDBJ whole genome shotgun (WGS) entry which is preliminary data.</text>
</comment>
<evidence type="ECO:0000313" key="1">
    <source>
        <dbReference type="EMBL" id="RSX47139.1"/>
    </source>
</evidence>
<dbReference type="EMBL" id="QXGI01000005">
    <property type="protein sequence ID" value="RSX47139.1"/>
    <property type="molecule type" value="Genomic_DNA"/>
</dbReference>
<accession>A0A430F6Q5</accession>